<dbReference type="Gene3D" id="3.10.450.50">
    <property type="match status" value="1"/>
</dbReference>
<dbReference type="InterPro" id="IPR032710">
    <property type="entry name" value="NTF2-like_dom_sf"/>
</dbReference>
<evidence type="ECO:0000313" key="2">
    <source>
        <dbReference type="EMBL" id="WZL76962.1"/>
    </source>
</evidence>
<evidence type="ECO:0008006" key="4">
    <source>
        <dbReference type="Google" id="ProtNLM"/>
    </source>
</evidence>
<protein>
    <recommendedName>
        <fullName evidence="4">SnoaL-like domain-containing protein</fullName>
    </recommendedName>
</protein>
<evidence type="ECO:0000313" key="3">
    <source>
        <dbReference type="Proteomes" id="UP001461341"/>
    </source>
</evidence>
<keyword evidence="3" id="KW-1185">Reference proteome</keyword>
<dbReference type="EMBL" id="CP121689">
    <property type="protein sequence ID" value="WZL76962.1"/>
    <property type="molecule type" value="Genomic_DNA"/>
</dbReference>
<dbReference type="SUPFAM" id="SSF54427">
    <property type="entry name" value="NTF2-like"/>
    <property type="match status" value="1"/>
</dbReference>
<dbReference type="RefSeq" id="WP_369019127.1">
    <property type="nucleotide sequence ID" value="NZ_CP121689.1"/>
</dbReference>
<accession>A0ABZ2YDD0</accession>
<proteinExistence type="predicted"/>
<evidence type="ECO:0000256" key="1">
    <source>
        <dbReference type="SAM" id="SignalP"/>
    </source>
</evidence>
<reference evidence="2 3" key="1">
    <citation type="submission" date="2023-03" db="EMBL/GenBank/DDBJ databases">
        <title>Novel Species.</title>
        <authorList>
            <person name="Ma S."/>
        </authorList>
    </citation>
    <scope>NUCLEOTIDE SEQUENCE [LARGE SCALE GENOMIC DNA]</scope>
    <source>
        <strain evidence="2 3">B11</strain>
    </source>
</reference>
<dbReference type="Proteomes" id="UP001461341">
    <property type="component" value="Chromosome"/>
</dbReference>
<feature type="chain" id="PRO_5046252977" description="SnoaL-like domain-containing protein" evidence="1">
    <location>
        <begin position="19"/>
        <end position="164"/>
    </location>
</feature>
<sequence length="164" mass="18630">MKKYFWLAVFAVLPVLFAGCSVTTVSEETALVLRTEIEQFFDNYEQALLSNDLDQIITFYTIPYTVSASSGSKITLSSWEDLRTHLNTYLGLEESEIVEDSFEILDVTFSSETRAIVLAEEHWVQTADGEGWEATDSLRITLIKVSGSWKFQKIELLGWRGKRG</sequence>
<keyword evidence="1" id="KW-0732">Signal</keyword>
<dbReference type="PROSITE" id="PS51257">
    <property type="entry name" value="PROKAR_LIPOPROTEIN"/>
    <property type="match status" value="1"/>
</dbReference>
<name>A0ABZ2YDD0_9BACT</name>
<feature type="signal peptide" evidence="1">
    <location>
        <begin position="1"/>
        <end position="18"/>
    </location>
</feature>
<organism evidence="2 3">
    <name type="scientific">Thermatribacter velox</name>
    <dbReference type="NCBI Taxonomy" id="3039681"/>
    <lineage>
        <taxon>Bacteria</taxon>
        <taxon>Pseudomonadati</taxon>
        <taxon>Atribacterota</taxon>
        <taxon>Atribacteria</taxon>
        <taxon>Atribacterales</taxon>
        <taxon>Thermatribacteraceae</taxon>
        <taxon>Thermatribacter</taxon>
    </lineage>
</organism>
<gene>
    <name evidence="2" type="ORF">QBE54_04330</name>
</gene>